<dbReference type="AlphaFoldDB" id="A0A4R4DKM6"/>
<reference evidence="1 2" key="1">
    <citation type="submission" date="2019-03" db="EMBL/GenBank/DDBJ databases">
        <title>Paracraurococcus aquatilis NE82 genome sequence.</title>
        <authorList>
            <person name="Zhao Y."/>
            <person name="Du Z."/>
        </authorList>
    </citation>
    <scope>NUCLEOTIDE SEQUENCE [LARGE SCALE GENOMIC DNA]</scope>
    <source>
        <strain evidence="1 2">NE82</strain>
    </source>
</reference>
<organism evidence="1 2">
    <name type="scientific">Roseicella aquatilis</name>
    <dbReference type="NCBI Taxonomy" id="2527868"/>
    <lineage>
        <taxon>Bacteria</taxon>
        <taxon>Pseudomonadati</taxon>
        <taxon>Pseudomonadota</taxon>
        <taxon>Alphaproteobacteria</taxon>
        <taxon>Acetobacterales</taxon>
        <taxon>Roseomonadaceae</taxon>
        <taxon>Roseicella</taxon>
    </lineage>
</organism>
<protein>
    <submittedName>
        <fullName evidence="1">Uncharacterized protein</fullName>
    </submittedName>
</protein>
<comment type="caution">
    <text evidence="1">The sequence shown here is derived from an EMBL/GenBank/DDBJ whole genome shotgun (WGS) entry which is preliminary data.</text>
</comment>
<keyword evidence="2" id="KW-1185">Reference proteome</keyword>
<accession>A0A4R4DKM6</accession>
<evidence type="ECO:0000313" key="2">
    <source>
        <dbReference type="Proteomes" id="UP000295023"/>
    </source>
</evidence>
<dbReference type="Proteomes" id="UP000295023">
    <property type="component" value="Unassembled WGS sequence"/>
</dbReference>
<dbReference type="EMBL" id="SKBM01000010">
    <property type="protein sequence ID" value="TCZ61360.1"/>
    <property type="molecule type" value="Genomic_DNA"/>
</dbReference>
<evidence type="ECO:0000313" key="1">
    <source>
        <dbReference type="EMBL" id="TCZ61360.1"/>
    </source>
</evidence>
<sequence length="164" mass="16864">MASRFRGRYEMTNVLRKQVAHGSPFDRGIGGGCEHMISVLGASGRPLMVWSRAAVLAGLVLTLVACAGRQPTAVMAESPAAAPQPGDALGEFLAGARQGQEAVVPLPGGGTGPVRVMRAYVAASGRECREVLIGGAGRASLLCQADGQWVTARPLLQGGSMARP</sequence>
<proteinExistence type="predicted"/>
<dbReference type="OrthoDB" id="7285292at2"/>
<name>A0A4R4DKM6_9PROT</name>
<gene>
    <name evidence="1" type="ORF">EXY23_12520</name>
</gene>